<evidence type="ECO:0000259" key="5">
    <source>
        <dbReference type="PROSITE" id="PS50977"/>
    </source>
</evidence>
<dbReference type="PANTHER" id="PTHR47506:SF3">
    <property type="entry name" value="HTH-TYPE TRANSCRIPTIONAL REGULATOR LMRA"/>
    <property type="match status" value="1"/>
</dbReference>
<accession>A0ABP4AKT7</accession>
<evidence type="ECO:0000313" key="7">
    <source>
        <dbReference type="Proteomes" id="UP001501578"/>
    </source>
</evidence>
<dbReference type="RefSeq" id="WP_343952214.1">
    <property type="nucleotide sequence ID" value="NZ_BAAAHQ010000024.1"/>
</dbReference>
<dbReference type="InterPro" id="IPR036271">
    <property type="entry name" value="Tet_transcr_reg_TetR-rel_C_sf"/>
</dbReference>
<dbReference type="InterPro" id="IPR001647">
    <property type="entry name" value="HTH_TetR"/>
</dbReference>
<dbReference type="Pfam" id="PF21993">
    <property type="entry name" value="TetR_C_13_2"/>
    <property type="match status" value="1"/>
</dbReference>
<evidence type="ECO:0000256" key="1">
    <source>
        <dbReference type="ARBA" id="ARBA00023015"/>
    </source>
</evidence>
<feature type="domain" description="HTH tetR-type" evidence="5">
    <location>
        <begin position="7"/>
        <end position="67"/>
    </location>
</feature>
<dbReference type="SUPFAM" id="SSF48498">
    <property type="entry name" value="Tetracyclin repressor-like, C-terminal domain"/>
    <property type="match status" value="1"/>
</dbReference>
<protein>
    <submittedName>
        <fullName evidence="6">Transcriptional regulator YxaF</fullName>
    </submittedName>
</protein>
<dbReference type="Pfam" id="PF00440">
    <property type="entry name" value="TetR_N"/>
    <property type="match status" value="1"/>
</dbReference>
<dbReference type="InterPro" id="IPR009057">
    <property type="entry name" value="Homeodomain-like_sf"/>
</dbReference>
<evidence type="ECO:0000313" key="6">
    <source>
        <dbReference type="EMBL" id="GAA0938118.1"/>
    </source>
</evidence>
<name>A0ABP4AKT7_9ACTN</name>
<evidence type="ECO:0000256" key="4">
    <source>
        <dbReference type="PROSITE-ProRule" id="PRU00335"/>
    </source>
</evidence>
<sequence>MKTKHEVGTRDRIVRATSRLMQRQGYEATGLKQISQEAQATLGSVYHFFPGGKTELAIEAIRHGDREFADLLRDTLAGDDDPAGAIVACTGELARGLRESQWLDGCPVTTTALESAGRAPDIQRAADQAFANWRALVEDKLRRSGFSAEVAGELAHTIINTIEGAEMAAQVSQSETPLLIAGKHLARLVNSYR</sequence>
<keyword evidence="7" id="KW-1185">Reference proteome</keyword>
<dbReference type="Gene3D" id="1.10.357.10">
    <property type="entry name" value="Tetracycline Repressor, domain 2"/>
    <property type="match status" value="1"/>
</dbReference>
<dbReference type="SUPFAM" id="SSF46689">
    <property type="entry name" value="Homeodomain-like"/>
    <property type="match status" value="1"/>
</dbReference>
<dbReference type="InterPro" id="IPR054156">
    <property type="entry name" value="YxaF_TetR_C"/>
</dbReference>
<organism evidence="6 7">
    <name type="scientific">Nonomuraea longicatena</name>
    <dbReference type="NCBI Taxonomy" id="83682"/>
    <lineage>
        <taxon>Bacteria</taxon>
        <taxon>Bacillati</taxon>
        <taxon>Actinomycetota</taxon>
        <taxon>Actinomycetes</taxon>
        <taxon>Streptosporangiales</taxon>
        <taxon>Streptosporangiaceae</taxon>
        <taxon>Nonomuraea</taxon>
    </lineage>
</organism>
<reference evidence="7" key="1">
    <citation type="journal article" date="2019" name="Int. J. Syst. Evol. Microbiol.">
        <title>The Global Catalogue of Microorganisms (GCM) 10K type strain sequencing project: providing services to taxonomists for standard genome sequencing and annotation.</title>
        <authorList>
            <consortium name="The Broad Institute Genomics Platform"/>
            <consortium name="The Broad Institute Genome Sequencing Center for Infectious Disease"/>
            <person name="Wu L."/>
            <person name="Ma J."/>
        </authorList>
    </citation>
    <scope>NUCLEOTIDE SEQUENCE [LARGE SCALE GENOMIC DNA]</scope>
    <source>
        <strain evidence="7">JCM 11136</strain>
    </source>
</reference>
<proteinExistence type="predicted"/>
<dbReference type="Proteomes" id="UP001501578">
    <property type="component" value="Unassembled WGS sequence"/>
</dbReference>
<keyword evidence="2 4" id="KW-0238">DNA-binding</keyword>
<gene>
    <name evidence="6" type="primary">yxaF</name>
    <name evidence="6" type="ORF">GCM10009560_47870</name>
</gene>
<keyword evidence="1" id="KW-0805">Transcription regulation</keyword>
<evidence type="ECO:0000256" key="3">
    <source>
        <dbReference type="ARBA" id="ARBA00023163"/>
    </source>
</evidence>
<evidence type="ECO:0000256" key="2">
    <source>
        <dbReference type="ARBA" id="ARBA00023125"/>
    </source>
</evidence>
<dbReference type="PROSITE" id="PS50977">
    <property type="entry name" value="HTH_TETR_2"/>
    <property type="match status" value="1"/>
</dbReference>
<feature type="DNA-binding region" description="H-T-H motif" evidence="4">
    <location>
        <begin position="30"/>
        <end position="49"/>
    </location>
</feature>
<dbReference type="EMBL" id="BAAAHQ010000024">
    <property type="protein sequence ID" value="GAA0938118.1"/>
    <property type="molecule type" value="Genomic_DNA"/>
</dbReference>
<comment type="caution">
    <text evidence="6">The sequence shown here is derived from an EMBL/GenBank/DDBJ whole genome shotgun (WGS) entry which is preliminary data.</text>
</comment>
<dbReference type="PANTHER" id="PTHR47506">
    <property type="entry name" value="TRANSCRIPTIONAL REGULATORY PROTEIN"/>
    <property type="match status" value="1"/>
</dbReference>
<keyword evidence="3" id="KW-0804">Transcription</keyword>